<dbReference type="RefSeq" id="XP_073555662.1">
    <property type="nucleotide sequence ID" value="XM_073705925.1"/>
</dbReference>
<feature type="transmembrane region" description="Helical" evidence="1">
    <location>
        <begin position="49"/>
        <end position="67"/>
    </location>
</feature>
<name>A0ABY2GUJ3_9HYPO</name>
<gene>
    <name evidence="2" type="ORF">CCMA1212_008814</name>
</gene>
<proteinExistence type="predicted"/>
<dbReference type="GeneID" id="300580375"/>
<comment type="caution">
    <text evidence="2">The sequence shown here is derived from an EMBL/GenBank/DDBJ whole genome shotgun (WGS) entry which is preliminary data.</text>
</comment>
<evidence type="ECO:0000256" key="1">
    <source>
        <dbReference type="SAM" id="Phobius"/>
    </source>
</evidence>
<protein>
    <submittedName>
        <fullName evidence="2">Uncharacterized protein</fullName>
    </submittedName>
</protein>
<keyword evidence="1" id="KW-1133">Transmembrane helix</keyword>
<accession>A0ABY2GUJ3</accession>
<organism evidence="2 3">
    <name type="scientific">Trichoderma ghanense</name>
    <dbReference type="NCBI Taxonomy" id="65468"/>
    <lineage>
        <taxon>Eukaryota</taxon>
        <taxon>Fungi</taxon>
        <taxon>Dikarya</taxon>
        <taxon>Ascomycota</taxon>
        <taxon>Pezizomycotina</taxon>
        <taxon>Sordariomycetes</taxon>
        <taxon>Hypocreomycetidae</taxon>
        <taxon>Hypocreales</taxon>
        <taxon>Hypocreaceae</taxon>
        <taxon>Trichoderma</taxon>
    </lineage>
</organism>
<sequence>MCRSIPTDTPATLLLDGIATATKYYHESLCHRGMDLTEYKKRGFDPRPYMIGAFAGIFFGVIVGRWFCDCMDG</sequence>
<keyword evidence="1" id="KW-0472">Membrane</keyword>
<evidence type="ECO:0000313" key="3">
    <source>
        <dbReference type="Proteomes" id="UP001642720"/>
    </source>
</evidence>
<keyword evidence="1" id="KW-0812">Transmembrane</keyword>
<keyword evidence="3" id="KW-1185">Reference proteome</keyword>
<dbReference type="EMBL" id="PPTA01000014">
    <property type="protein sequence ID" value="TFA99460.1"/>
    <property type="molecule type" value="Genomic_DNA"/>
</dbReference>
<evidence type="ECO:0000313" key="2">
    <source>
        <dbReference type="EMBL" id="TFA99460.1"/>
    </source>
</evidence>
<dbReference type="Proteomes" id="UP001642720">
    <property type="component" value="Unassembled WGS sequence"/>
</dbReference>
<reference evidence="2 3" key="1">
    <citation type="submission" date="2018-01" db="EMBL/GenBank/DDBJ databases">
        <title>Genome characterization of the sugarcane-associated fungus Trichoderma ghanense CCMA-1212 and their application in lignocelulose bioconversion.</title>
        <authorList>
            <person name="Steindorff A.S."/>
            <person name="Mendes T.D."/>
            <person name="Vilela E.S.D."/>
            <person name="Rodrigues D.S."/>
            <person name="Formighieri E.F."/>
            <person name="Melo I.S."/>
            <person name="Favaro L.C.L."/>
        </authorList>
    </citation>
    <scope>NUCLEOTIDE SEQUENCE [LARGE SCALE GENOMIC DNA]</scope>
    <source>
        <strain evidence="2 3">CCMA-1212</strain>
    </source>
</reference>